<keyword evidence="7" id="KW-0548">Nucleotidyltransferase</keyword>
<evidence type="ECO:0000256" key="1">
    <source>
        <dbReference type="ARBA" id="ARBA00004496"/>
    </source>
</evidence>
<keyword evidence="8" id="KW-0547">Nucleotide-binding</keyword>
<evidence type="ECO:0000256" key="6">
    <source>
        <dbReference type="ARBA" id="ARBA00022694"/>
    </source>
</evidence>
<sequence length="211" mass="21374">MMTQQTIPVTDVNEAAVLLQEGKVVVYPTETFFAVGCLATDVRAVDAVYRIKRRPSGMPLPVIIGSAGQLGLVTAVSSPLVTRLAELFWPGPLSVLVTASDRIPAILTGETGRVAVRVTPHPAAAALCTACGGALVSTSANISGRQAVTAASGLDPELVGQVAAVVDMPPAPAGGKPSTLVEVAGPAHVRIVRPGAVTEDALQTAGISVVV</sequence>
<dbReference type="GO" id="GO:0005524">
    <property type="term" value="F:ATP binding"/>
    <property type="evidence" value="ECO:0007669"/>
    <property type="project" value="UniProtKB-KW"/>
</dbReference>
<comment type="similarity">
    <text evidence="2">Belongs to the SUA5 family.</text>
</comment>
<dbReference type="Gene3D" id="3.90.870.10">
    <property type="entry name" value="DHBP synthase"/>
    <property type="match status" value="1"/>
</dbReference>
<evidence type="ECO:0000256" key="2">
    <source>
        <dbReference type="ARBA" id="ARBA00007663"/>
    </source>
</evidence>
<reference evidence="13 14" key="1">
    <citation type="journal article" date="2011" name="J. Bacteriol.">
        <title>Complete genome sequence and updated annotation of Desulfovibrio alaskensis G20.</title>
        <authorList>
            <person name="Hauser L.J."/>
            <person name="Land M.L."/>
            <person name="Brown S.D."/>
            <person name="Larimer F."/>
            <person name="Keller K.L."/>
            <person name="Rapp-Giles B.J."/>
            <person name="Price M.N."/>
            <person name="Lin M."/>
            <person name="Bruce D.C."/>
            <person name="Detter J.C."/>
            <person name="Tapia R."/>
            <person name="Han C.S."/>
            <person name="Goodwin L.A."/>
            <person name="Cheng J.F."/>
            <person name="Pitluck S."/>
            <person name="Copeland A."/>
            <person name="Lucas S."/>
            <person name="Nolan M."/>
            <person name="Lapidus A.L."/>
            <person name="Palumbo A.V."/>
            <person name="Wall J.D."/>
        </authorList>
    </citation>
    <scope>NUCLEOTIDE SEQUENCE [LARGE SCALE GENOMIC DNA]</scope>
    <source>
        <strain evidence="14">ATCC BAA 1058 / DSM 17464 / G20</strain>
    </source>
</reference>
<dbReference type="InterPro" id="IPR017945">
    <property type="entry name" value="DHBP_synth_RibB-like_a/b_dom"/>
</dbReference>
<protein>
    <recommendedName>
        <fullName evidence="10">L-threonylcarbamoyladenylate synthase</fullName>
        <ecNumber evidence="3">2.7.7.87</ecNumber>
    </recommendedName>
    <alternativeName>
        <fullName evidence="10">L-threonylcarbamoyladenylate synthase</fullName>
    </alternativeName>
</protein>
<comment type="subcellular location">
    <subcellularLocation>
        <location evidence="1">Cytoplasm</location>
    </subcellularLocation>
</comment>
<dbReference type="PROSITE" id="PS51163">
    <property type="entry name" value="YRDC"/>
    <property type="match status" value="1"/>
</dbReference>
<evidence type="ECO:0000313" key="13">
    <source>
        <dbReference type="EMBL" id="ABB39086.2"/>
    </source>
</evidence>
<accession>Q30Z10</accession>
<organism evidence="13 14">
    <name type="scientific">Oleidesulfovibrio alaskensis (strain ATCC BAA-1058 / DSM 17464 / G20)</name>
    <name type="common">Desulfovibrio alaskensis</name>
    <dbReference type="NCBI Taxonomy" id="207559"/>
    <lineage>
        <taxon>Bacteria</taxon>
        <taxon>Pseudomonadati</taxon>
        <taxon>Thermodesulfobacteriota</taxon>
        <taxon>Desulfovibrionia</taxon>
        <taxon>Desulfovibrionales</taxon>
        <taxon>Desulfovibrionaceae</taxon>
        <taxon>Oleidesulfovibrio</taxon>
    </lineage>
</organism>
<evidence type="ECO:0000256" key="10">
    <source>
        <dbReference type="ARBA" id="ARBA00029774"/>
    </source>
</evidence>
<feature type="domain" description="YrdC-like" evidence="12">
    <location>
        <begin position="9"/>
        <end position="197"/>
    </location>
</feature>
<evidence type="ECO:0000256" key="5">
    <source>
        <dbReference type="ARBA" id="ARBA00022679"/>
    </source>
</evidence>
<comment type="catalytic activity">
    <reaction evidence="11">
        <text>L-threonine + hydrogencarbonate + ATP = L-threonylcarbamoyladenylate + diphosphate + H2O</text>
        <dbReference type="Rhea" id="RHEA:36407"/>
        <dbReference type="ChEBI" id="CHEBI:15377"/>
        <dbReference type="ChEBI" id="CHEBI:17544"/>
        <dbReference type="ChEBI" id="CHEBI:30616"/>
        <dbReference type="ChEBI" id="CHEBI:33019"/>
        <dbReference type="ChEBI" id="CHEBI:57926"/>
        <dbReference type="ChEBI" id="CHEBI:73682"/>
        <dbReference type="EC" id="2.7.7.87"/>
    </reaction>
</comment>
<dbReference type="KEGG" id="dde:Dde_2289"/>
<dbReference type="EC" id="2.7.7.87" evidence="3"/>
<gene>
    <name evidence="13" type="ordered locus">Dde_2289</name>
</gene>
<dbReference type="InterPro" id="IPR050156">
    <property type="entry name" value="TC-AMP_synthase_SUA5"/>
</dbReference>
<proteinExistence type="inferred from homology"/>
<evidence type="ECO:0000313" key="14">
    <source>
        <dbReference type="Proteomes" id="UP000002710"/>
    </source>
</evidence>
<evidence type="ECO:0000256" key="4">
    <source>
        <dbReference type="ARBA" id="ARBA00022490"/>
    </source>
</evidence>
<dbReference type="AlphaFoldDB" id="Q30Z10"/>
<dbReference type="STRING" id="207559.Dde_2289"/>
<evidence type="ECO:0000259" key="12">
    <source>
        <dbReference type="PROSITE" id="PS51163"/>
    </source>
</evidence>
<keyword evidence="4" id="KW-0963">Cytoplasm</keyword>
<dbReference type="GO" id="GO:0008033">
    <property type="term" value="P:tRNA processing"/>
    <property type="evidence" value="ECO:0007669"/>
    <property type="project" value="UniProtKB-KW"/>
</dbReference>
<evidence type="ECO:0000256" key="7">
    <source>
        <dbReference type="ARBA" id="ARBA00022695"/>
    </source>
</evidence>
<dbReference type="PANTHER" id="PTHR17490">
    <property type="entry name" value="SUA5"/>
    <property type="match status" value="1"/>
</dbReference>
<name>Q30Z10_OLEA2</name>
<evidence type="ECO:0000256" key="8">
    <source>
        <dbReference type="ARBA" id="ARBA00022741"/>
    </source>
</evidence>
<evidence type="ECO:0000256" key="3">
    <source>
        <dbReference type="ARBA" id="ARBA00012584"/>
    </source>
</evidence>
<dbReference type="Proteomes" id="UP000002710">
    <property type="component" value="Chromosome"/>
</dbReference>
<keyword evidence="5" id="KW-0808">Transferase</keyword>
<evidence type="ECO:0000256" key="9">
    <source>
        <dbReference type="ARBA" id="ARBA00022840"/>
    </source>
</evidence>
<evidence type="ECO:0000256" key="11">
    <source>
        <dbReference type="ARBA" id="ARBA00048366"/>
    </source>
</evidence>
<dbReference type="InterPro" id="IPR006070">
    <property type="entry name" value="Sua5-like_dom"/>
</dbReference>
<dbReference type="RefSeq" id="WP_011368170.1">
    <property type="nucleotide sequence ID" value="NC_007519.1"/>
</dbReference>
<dbReference type="SUPFAM" id="SSF55821">
    <property type="entry name" value="YrdC/RibB"/>
    <property type="match status" value="1"/>
</dbReference>
<dbReference type="GO" id="GO:0061710">
    <property type="term" value="F:L-threonylcarbamoyladenylate synthase"/>
    <property type="evidence" value="ECO:0007669"/>
    <property type="project" value="UniProtKB-EC"/>
</dbReference>
<dbReference type="Pfam" id="PF01300">
    <property type="entry name" value="Sua5_yciO_yrdC"/>
    <property type="match status" value="1"/>
</dbReference>
<dbReference type="EMBL" id="CP000112">
    <property type="protein sequence ID" value="ABB39086.2"/>
    <property type="molecule type" value="Genomic_DNA"/>
</dbReference>
<dbReference type="PANTHER" id="PTHR17490:SF16">
    <property type="entry name" value="THREONYLCARBAMOYL-AMP SYNTHASE"/>
    <property type="match status" value="1"/>
</dbReference>
<keyword evidence="14" id="KW-1185">Reference proteome</keyword>
<dbReference type="GO" id="GO:0005737">
    <property type="term" value="C:cytoplasm"/>
    <property type="evidence" value="ECO:0007669"/>
    <property type="project" value="UniProtKB-SubCell"/>
</dbReference>
<dbReference type="eggNOG" id="COG0009">
    <property type="taxonomic scope" value="Bacteria"/>
</dbReference>
<dbReference type="HOGENOM" id="CLU_031397_3_1_7"/>
<keyword evidence="9" id="KW-0067">ATP-binding</keyword>
<keyword evidence="6" id="KW-0819">tRNA processing</keyword>
<dbReference type="GO" id="GO:0000049">
    <property type="term" value="F:tRNA binding"/>
    <property type="evidence" value="ECO:0007669"/>
    <property type="project" value="TreeGrafter"/>
</dbReference>
<dbReference type="GO" id="GO:0006450">
    <property type="term" value="P:regulation of translational fidelity"/>
    <property type="evidence" value="ECO:0007669"/>
    <property type="project" value="TreeGrafter"/>
</dbReference>
<dbReference type="GO" id="GO:0003725">
    <property type="term" value="F:double-stranded RNA binding"/>
    <property type="evidence" value="ECO:0007669"/>
    <property type="project" value="InterPro"/>
</dbReference>
<dbReference type="NCBIfam" id="TIGR00057">
    <property type="entry name" value="L-threonylcarbamoyladenylate synthase"/>
    <property type="match status" value="1"/>
</dbReference>